<evidence type="ECO:0000256" key="6">
    <source>
        <dbReference type="ARBA" id="ARBA00022741"/>
    </source>
</evidence>
<comment type="pathway">
    <text evidence="2 10">Cofactor biosynthesis; NAD(+) biosynthesis; deamido-NAD(+) from nicotinate D-ribonucleotide: step 1/1.</text>
</comment>
<dbReference type="InterPro" id="IPR005248">
    <property type="entry name" value="NadD/NMNAT"/>
</dbReference>
<organism evidence="12 13">
    <name type="scientific">Tindallia magadiensis</name>
    <dbReference type="NCBI Taxonomy" id="69895"/>
    <lineage>
        <taxon>Bacteria</taxon>
        <taxon>Bacillati</taxon>
        <taxon>Bacillota</taxon>
        <taxon>Clostridia</taxon>
        <taxon>Peptostreptococcales</taxon>
        <taxon>Tindalliaceae</taxon>
        <taxon>Tindallia</taxon>
    </lineage>
</organism>
<evidence type="ECO:0000256" key="8">
    <source>
        <dbReference type="ARBA" id="ARBA00023027"/>
    </source>
</evidence>
<dbReference type="Gene3D" id="3.40.50.620">
    <property type="entry name" value="HUPs"/>
    <property type="match status" value="1"/>
</dbReference>
<dbReference type="HAMAP" id="MF_00244">
    <property type="entry name" value="NaMN_adenylyltr"/>
    <property type="match status" value="1"/>
</dbReference>
<dbReference type="NCBIfam" id="TIGR00125">
    <property type="entry name" value="cyt_tran_rel"/>
    <property type="match status" value="1"/>
</dbReference>
<dbReference type="GO" id="GO:0005524">
    <property type="term" value="F:ATP binding"/>
    <property type="evidence" value="ECO:0007669"/>
    <property type="project" value="UniProtKB-KW"/>
</dbReference>
<keyword evidence="3 10" id="KW-0662">Pyridine nucleotide biosynthesis</keyword>
<dbReference type="Proteomes" id="UP000199287">
    <property type="component" value="Unassembled WGS sequence"/>
</dbReference>
<sequence>MNNNRKMKVGILGGTFDPIHTGHLFIAQTALDEAGLDEVVFVPSGSPPHKKNNEVTNASCRLHMVTEAISANPNFNVSEIDIDNNKTGYTYDLLTLLTERNPEVSFYFIMGADSFMEIKTWYRYDELLTMVGFIVMKRKGYDSEEMDYQTGIFKKTHQARIIILDSPKLEISSSEIRNRIKTNKSIKYLVPEKVEMYIYQKNLYGKD</sequence>
<evidence type="ECO:0000256" key="4">
    <source>
        <dbReference type="ARBA" id="ARBA00022679"/>
    </source>
</evidence>
<evidence type="ECO:0000313" key="12">
    <source>
        <dbReference type="EMBL" id="SFH46327.1"/>
    </source>
</evidence>
<dbReference type="GO" id="GO:0004515">
    <property type="term" value="F:nicotinate-nucleotide adenylyltransferase activity"/>
    <property type="evidence" value="ECO:0007669"/>
    <property type="project" value="UniProtKB-UniRule"/>
</dbReference>
<evidence type="ECO:0000256" key="1">
    <source>
        <dbReference type="ARBA" id="ARBA00002324"/>
    </source>
</evidence>
<dbReference type="InterPro" id="IPR014729">
    <property type="entry name" value="Rossmann-like_a/b/a_fold"/>
</dbReference>
<evidence type="ECO:0000313" key="13">
    <source>
        <dbReference type="Proteomes" id="UP000199287"/>
    </source>
</evidence>
<evidence type="ECO:0000256" key="2">
    <source>
        <dbReference type="ARBA" id="ARBA00005019"/>
    </source>
</evidence>
<name>A0A1I3A892_9FIRM</name>
<reference evidence="13" key="1">
    <citation type="submission" date="2016-10" db="EMBL/GenBank/DDBJ databases">
        <authorList>
            <person name="Varghese N."/>
            <person name="Submissions S."/>
        </authorList>
    </citation>
    <scope>NUCLEOTIDE SEQUENCE [LARGE SCALE GENOMIC DNA]</scope>
    <source>
        <strain evidence="13">Z-7934</strain>
    </source>
</reference>
<evidence type="ECO:0000259" key="11">
    <source>
        <dbReference type="Pfam" id="PF01467"/>
    </source>
</evidence>
<dbReference type="UniPathway" id="UPA00253">
    <property type="reaction ID" value="UER00332"/>
</dbReference>
<evidence type="ECO:0000256" key="9">
    <source>
        <dbReference type="ARBA" id="ARBA00048721"/>
    </source>
</evidence>
<dbReference type="AlphaFoldDB" id="A0A1I3A892"/>
<keyword evidence="5 10" id="KW-0548">Nucleotidyltransferase</keyword>
<evidence type="ECO:0000256" key="5">
    <source>
        <dbReference type="ARBA" id="ARBA00022695"/>
    </source>
</evidence>
<dbReference type="NCBIfam" id="NF000841">
    <property type="entry name" value="PRK00071.1-4"/>
    <property type="match status" value="1"/>
</dbReference>
<accession>A0A1I3A892</accession>
<feature type="domain" description="Cytidyltransferase-like" evidence="11">
    <location>
        <begin position="11"/>
        <end position="179"/>
    </location>
</feature>
<comment type="similarity">
    <text evidence="10">Belongs to the NadD family.</text>
</comment>
<comment type="function">
    <text evidence="1 10">Catalyzes the reversible adenylation of nicotinate mononucleotide (NaMN) to nicotinic acid adenine dinucleotide (NaAD).</text>
</comment>
<dbReference type="OrthoDB" id="5295945at2"/>
<protein>
    <recommendedName>
        <fullName evidence="10">Probable nicotinate-nucleotide adenylyltransferase</fullName>
        <ecNumber evidence="10">2.7.7.18</ecNumber>
    </recommendedName>
    <alternativeName>
        <fullName evidence="10">Deamido-NAD(+) diphosphorylase</fullName>
    </alternativeName>
    <alternativeName>
        <fullName evidence="10">Deamido-NAD(+) pyrophosphorylase</fullName>
    </alternativeName>
    <alternativeName>
        <fullName evidence="10">Nicotinate mononucleotide adenylyltransferase</fullName>
        <shortName evidence="10">NaMN adenylyltransferase</shortName>
    </alternativeName>
</protein>
<keyword evidence="7 10" id="KW-0067">ATP-binding</keyword>
<dbReference type="NCBIfam" id="TIGR00482">
    <property type="entry name" value="nicotinate (nicotinamide) nucleotide adenylyltransferase"/>
    <property type="match status" value="1"/>
</dbReference>
<dbReference type="PANTHER" id="PTHR39321:SF3">
    <property type="entry name" value="PHOSPHOPANTETHEINE ADENYLYLTRANSFERASE"/>
    <property type="match status" value="1"/>
</dbReference>
<gene>
    <name evidence="10" type="primary">nadD</name>
    <name evidence="12" type="ORF">SAMN05192551_10158</name>
</gene>
<dbReference type="EC" id="2.7.7.18" evidence="10"/>
<keyword evidence="4 10" id="KW-0808">Transferase</keyword>
<evidence type="ECO:0000256" key="3">
    <source>
        <dbReference type="ARBA" id="ARBA00022642"/>
    </source>
</evidence>
<dbReference type="STRING" id="69895.SAMN05192551_10158"/>
<keyword evidence="13" id="KW-1185">Reference proteome</keyword>
<proteinExistence type="inferred from homology"/>
<evidence type="ECO:0000256" key="10">
    <source>
        <dbReference type="HAMAP-Rule" id="MF_00244"/>
    </source>
</evidence>
<evidence type="ECO:0000256" key="7">
    <source>
        <dbReference type="ARBA" id="ARBA00022840"/>
    </source>
</evidence>
<keyword evidence="8 10" id="KW-0520">NAD</keyword>
<dbReference type="SUPFAM" id="SSF52374">
    <property type="entry name" value="Nucleotidylyl transferase"/>
    <property type="match status" value="1"/>
</dbReference>
<dbReference type="CDD" id="cd02165">
    <property type="entry name" value="NMNAT"/>
    <property type="match status" value="1"/>
</dbReference>
<keyword evidence="6 10" id="KW-0547">Nucleotide-binding</keyword>
<comment type="catalytic activity">
    <reaction evidence="9 10">
        <text>nicotinate beta-D-ribonucleotide + ATP + H(+) = deamido-NAD(+) + diphosphate</text>
        <dbReference type="Rhea" id="RHEA:22860"/>
        <dbReference type="ChEBI" id="CHEBI:15378"/>
        <dbReference type="ChEBI" id="CHEBI:30616"/>
        <dbReference type="ChEBI" id="CHEBI:33019"/>
        <dbReference type="ChEBI" id="CHEBI:57502"/>
        <dbReference type="ChEBI" id="CHEBI:58437"/>
        <dbReference type="EC" id="2.7.7.18"/>
    </reaction>
</comment>
<dbReference type="GO" id="GO:0009435">
    <property type="term" value="P:NAD+ biosynthetic process"/>
    <property type="evidence" value="ECO:0007669"/>
    <property type="project" value="UniProtKB-UniRule"/>
</dbReference>
<dbReference type="EMBL" id="FOQA01000001">
    <property type="protein sequence ID" value="SFH46327.1"/>
    <property type="molecule type" value="Genomic_DNA"/>
</dbReference>
<dbReference type="RefSeq" id="WP_093368533.1">
    <property type="nucleotide sequence ID" value="NZ_FOQA01000001.1"/>
</dbReference>
<dbReference type="NCBIfam" id="NF000840">
    <property type="entry name" value="PRK00071.1-3"/>
    <property type="match status" value="1"/>
</dbReference>
<dbReference type="InterPro" id="IPR004821">
    <property type="entry name" value="Cyt_trans-like"/>
</dbReference>
<dbReference type="Pfam" id="PF01467">
    <property type="entry name" value="CTP_transf_like"/>
    <property type="match status" value="1"/>
</dbReference>
<dbReference type="PANTHER" id="PTHR39321">
    <property type="entry name" value="NICOTINATE-NUCLEOTIDE ADENYLYLTRANSFERASE-RELATED"/>
    <property type="match status" value="1"/>
</dbReference>